<sequence length="133" mass="14652">HPIPSHPIPSIPSHPIPWIPSHPIPSHPIPSHPCCANPAAAVSRLGPMVPRAQTLPLGSRFVPVIVHAGDRPLSSLDFVFYQPQWPNSLAPFCTSQKPFCGFRFQESASHGRRRLGLESTDPVKWRSFHGPKP</sequence>
<dbReference type="InterPro" id="IPR054446">
    <property type="entry name" value="CIMIP3-like"/>
</dbReference>
<dbReference type="PANTHER" id="PTHR35444">
    <property type="entry name" value="RIKEN CDNA 1700001C19 GENE"/>
    <property type="match status" value="1"/>
</dbReference>
<dbReference type="Ensembl" id="ENSCCET00000006188.1">
    <property type="protein sequence ID" value="ENSCCEP00000003714.1"/>
    <property type="gene ID" value="ENSCCEG00000004125.1"/>
</dbReference>
<keyword evidence="2" id="KW-1185">Reference proteome</keyword>
<reference evidence="1" key="1">
    <citation type="submission" date="2025-08" db="UniProtKB">
        <authorList>
            <consortium name="Ensembl"/>
        </authorList>
    </citation>
    <scope>IDENTIFICATION</scope>
</reference>
<dbReference type="AlphaFoldDB" id="A0A8C0Z983"/>
<organism evidence="1 2">
    <name type="scientific">Cyanistes caeruleus</name>
    <name type="common">Eurasian blue tit</name>
    <name type="synonym">Parus caeruleus</name>
    <dbReference type="NCBI Taxonomy" id="156563"/>
    <lineage>
        <taxon>Eukaryota</taxon>
        <taxon>Metazoa</taxon>
        <taxon>Chordata</taxon>
        <taxon>Craniata</taxon>
        <taxon>Vertebrata</taxon>
        <taxon>Euteleostomi</taxon>
        <taxon>Archelosauria</taxon>
        <taxon>Archosauria</taxon>
        <taxon>Dinosauria</taxon>
        <taxon>Saurischia</taxon>
        <taxon>Theropoda</taxon>
        <taxon>Coelurosauria</taxon>
        <taxon>Aves</taxon>
        <taxon>Neognathae</taxon>
        <taxon>Neoaves</taxon>
        <taxon>Telluraves</taxon>
        <taxon>Australaves</taxon>
        <taxon>Passeriformes</taxon>
        <taxon>Paridae</taxon>
        <taxon>Cyanistes</taxon>
    </lineage>
</organism>
<dbReference type="Proteomes" id="UP000694410">
    <property type="component" value="Unplaced"/>
</dbReference>
<evidence type="ECO:0000313" key="2">
    <source>
        <dbReference type="Proteomes" id="UP000694410"/>
    </source>
</evidence>
<evidence type="ECO:0000313" key="1">
    <source>
        <dbReference type="Ensembl" id="ENSCCEP00000003714.1"/>
    </source>
</evidence>
<name>A0A8C0Z983_CYACU</name>
<dbReference type="Pfam" id="PF22581">
    <property type="entry name" value="CIMIP3"/>
    <property type="match status" value="1"/>
</dbReference>
<reference evidence="1" key="2">
    <citation type="submission" date="2025-09" db="UniProtKB">
        <authorList>
            <consortium name="Ensembl"/>
        </authorList>
    </citation>
    <scope>IDENTIFICATION</scope>
</reference>
<accession>A0A8C0Z983</accession>
<protein>
    <submittedName>
        <fullName evidence="1">Uncharacterized protein</fullName>
    </submittedName>
</protein>
<dbReference type="PANTHER" id="PTHR35444:SF1">
    <property type="entry name" value="RIKEN CDNA 1700001C19 GENE"/>
    <property type="match status" value="1"/>
</dbReference>
<proteinExistence type="predicted"/>